<dbReference type="EMBL" id="CALNXI010003909">
    <property type="protein sequence ID" value="CAH3194615.1"/>
    <property type="molecule type" value="Genomic_DNA"/>
</dbReference>
<reference evidence="1 2" key="1">
    <citation type="submission" date="2022-05" db="EMBL/GenBank/DDBJ databases">
        <authorList>
            <consortium name="Genoscope - CEA"/>
            <person name="William W."/>
        </authorList>
    </citation>
    <scope>NUCLEOTIDE SEQUENCE [LARGE SCALE GENOMIC DNA]</scope>
</reference>
<organism evidence="1 2">
    <name type="scientific">Porites evermanni</name>
    <dbReference type="NCBI Taxonomy" id="104178"/>
    <lineage>
        <taxon>Eukaryota</taxon>
        <taxon>Metazoa</taxon>
        <taxon>Cnidaria</taxon>
        <taxon>Anthozoa</taxon>
        <taxon>Hexacorallia</taxon>
        <taxon>Scleractinia</taxon>
        <taxon>Fungiina</taxon>
        <taxon>Poritidae</taxon>
        <taxon>Porites</taxon>
    </lineage>
</organism>
<comment type="caution">
    <text evidence="1">The sequence shown here is derived from an EMBL/GenBank/DDBJ whole genome shotgun (WGS) entry which is preliminary data.</text>
</comment>
<sequence>MHHLKMVMVKTLNHPPPLPHILPLWLSKELSSQIFYIPCEVDTGTSSNILPLLHIQEVNALQRMQISCEMADSKGHMILARKQALLMAYIC</sequence>
<evidence type="ECO:0000313" key="2">
    <source>
        <dbReference type="Proteomes" id="UP001159427"/>
    </source>
</evidence>
<name>A0ABN8SY05_9CNID</name>
<proteinExistence type="predicted"/>
<protein>
    <submittedName>
        <fullName evidence="1">Uncharacterized protein</fullName>
    </submittedName>
</protein>
<gene>
    <name evidence="1" type="ORF">PEVE_00028232</name>
</gene>
<evidence type="ECO:0000313" key="1">
    <source>
        <dbReference type="EMBL" id="CAH3194615.1"/>
    </source>
</evidence>
<dbReference type="Proteomes" id="UP001159427">
    <property type="component" value="Unassembled WGS sequence"/>
</dbReference>
<accession>A0ABN8SY05</accession>
<keyword evidence="2" id="KW-1185">Reference proteome</keyword>